<comment type="caution">
    <text evidence="2">The sequence shown here is derived from an EMBL/GenBank/DDBJ whole genome shotgun (WGS) entry which is preliminary data.</text>
</comment>
<accession>A0AAN6LLX6</accession>
<dbReference type="AlphaFoldDB" id="A0AAN6LLX6"/>
<feature type="compositionally biased region" description="Basic and acidic residues" evidence="1">
    <location>
        <begin position="197"/>
        <end position="208"/>
    </location>
</feature>
<feature type="compositionally biased region" description="Pro residues" evidence="1">
    <location>
        <begin position="493"/>
        <end position="502"/>
    </location>
</feature>
<gene>
    <name evidence="2" type="ORF">GRF29_216g1121504</name>
</gene>
<feature type="compositionally biased region" description="Low complexity" evidence="1">
    <location>
        <begin position="259"/>
        <end position="270"/>
    </location>
</feature>
<dbReference type="EMBL" id="WVTA01000018">
    <property type="protein sequence ID" value="KAK3197731.1"/>
    <property type="molecule type" value="Genomic_DNA"/>
</dbReference>
<sequence length="527" mass="58036">MSDDVAPAHPHSPRQLLASQSNGMPNSSRGFASEPQSQFFSENYAPLTTNQGYELKRVGSGDAAASDNESDGIKEYYKAQEKNNAGKSRGRKKSSKKAPTGWTEAEKDANNWIHRDKLKEIESKELQEFSQRLGRASRSNSRSQSASRHQSRGRANSELTDTMSNGDDRYEQSRMISPIPAEEEEEETHNTGWDIRSPAEIEAEREQFAARNNTIRPSTSRIPVAKTSPLPVPQNFTDRDQPLPRPRNGSGNWADLATSGARVRSGSVGSQILLDDVAPKSPAKTNSSTPMSPTNNQAPKAKAPTKNTPSSRKTSGQNGQKAVQKPRNTSTGPRKTSPSSPVKRPGTSGGSISRPTTGHRPEGEAPWIATMYKPDPRLPPDQQIIPTHAKRIQQEQWENEGRVGSMYDKEFRLLNTEEFPEKRSSTGLPPIDLEKAQQDQTWPLPSPDKPTMEPLDTTAKSPSNEQGKFKLTPTIPQSPQFPRAPSRAHEPKMAPPIAPMPPKDSIRLPEPPPEPAKEKKSCCCIVM</sequence>
<evidence type="ECO:0000256" key="1">
    <source>
        <dbReference type="SAM" id="MobiDB-lite"/>
    </source>
</evidence>
<reference evidence="2 3" key="1">
    <citation type="submission" date="2021-02" db="EMBL/GenBank/DDBJ databases">
        <title>Genome assembly of Pseudopithomyces chartarum.</title>
        <authorList>
            <person name="Jauregui R."/>
            <person name="Singh J."/>
            <person name="Voisey C."/>
        </authorList>
    </citation>
    <scope>NUCLEOTIDE SEQUENCE [LARGE SCALE GENOMIC DNA]</scope>
    <source>
        <strain evidence="2 3">AGR01</strain>
    </source>
</reference>
<protein>
    <submittedName>
        <fullName evidence="2">Uncharacterized protein</fullName>
    </submittedName>
</protein>
<feature type="compositionally biased region" description="Basic and acidic residues" evidence="1">
    <location>
        <begin position="71"/>
        <end position="81"/>
    </location>
</feature>
<feature type="region of interest" description="Disordered" evidence="1">
    <location>
        <begin position="1"/>
        <end position="45"/>
    </location>
</feature>
<dbReference type="Proteomes" id="UP001280581">
    <property type="component" value="Unassembled WGS sequence"/>
</dbReference>
<proteinExistence type="predicted"/>
<feature type="compositionally biased region" description="Low complexity" evidence="1">
    <location>
        <begin position="134"/>
        <end position="148"/>
    </location>
</feature>
<organism evidence="2 3">
    <name type="scientific">Pseudopithomyces chartarum</name>
    <dbReference type="NCBI Taxonomy" id="1892770"/>
    <lineage>
        <taxon>Eukaryota</taxon>
        <taxon>Fungi</taxon>
        <taxon>Dikarya</taxon>
        <taxon>Ascomycota</taxon>
        <taxon>Pezizomycotina</taxon>
        <taxon>Dothideomycetes</taxon>
        <taxon>Pleosporomycetidae</taxon>
        <taxon>Pleosporales</taxon>
        <taxon>Massarineae</taxon>
        <taxon>Didymosphaeriaceae</taxon>
        <taxon>Pseudopithomyces</taxon>
    </lineage>
</organism>
<feature type="region of interest" description="Disordered" evidence="1">
    <location>
        <begin position="417"/>
        <end position="527"/>
    </location>
</feature>
<feature type="compositionally biased region" description="Polar residues" evidence="1">
    <location>
        <begin position="210"/>
        <end position="221"/>
    </location>
</feature>
<name>A0AAN6LLX6_9PLEO</name>
<evidence type="ECO:0000313" key="2">
    <source>
        <dbReference type="EMBL" id="KAK3197731.1"/>
    </source>
</evidence>
<keyword evidence="3" id="KW-1185">Reference proteome</keyword>
<feature type="compositionally biased region" description="Polar residues" evidence="1">
    <location>
        <begin position="17"/>
        <end position="45"/>
    </location>
</feature>
<feature type="compositionally biased region" description="Polar residues" evidence="1">
    <location>
        <begin position="305"/>
        <end position="340"/>
    </location>
</feature>
<evidence type="ECO:0000313" key="3">
    <source>
        <dbReference type="Proteomes" id="UP001280581"/>
    </source>
</evidence>
<feature type="compositionally biased region" description="Polar residues" evidence="1">
    <location>
        <begin position="283"/>
        <end position="298"/>
    </location>
</feature>
<feature type="region of interest" description="Disordered" evidence="1">
    <location>
        <begin position="58"/>
        <end position="383"/>
    </location>
</feature>
<feature type="compositionally biased region" description="Basic and acidic residues" evidence="1">
    <location>
        <begin position="104"/>
        <end position="127"/>
    </location>
</feature>